<dbReference type="RefSeq" id="WP_075568918.1">
    <property type="nucleotide sequence ID" value="NZ_MSDO01000004.1"/>
</dbReference>
<evidence type="ECO:0000256" key="4">
    <source>
        <dbReference type="ARBA" id="ARBA00023172"/>
    </source>
</evidence>
<proteinExistence type="inferred from homology"/>
<dbReference type="InterPro" id="IPR038488">
    <property type="entry name" value="Integrase_DNA-bd_sf"/>
</dbReference>
<keyword evidence="3" id="KW-0238">DNA-binding</keyword>
<dbReference type="Pfam" id="PF22022">
    <property type="entry name" value="Phage_int_M"/>
    <property type="match status" value="1"/>
</dbReference>
<dbReference type="SUPFAM" id="SSF56349">
    <property type="entry name" value="DNA breaking-rejoining enzymes"/>
    <property type="match status" value="1"/>
</dbReference>
<dbReference type="GO" id="GO:0003677">
    <property type="term" value="F:DNA binding"/>
    <property type="evidence" value="ECO:0007669"/>
    <property type="project" value="UniProtKB-KW"/>
</dbReference>
<comment type="caution">
    <text evidence="6">The sequence shown here is derived from an EMBL/GenBank/DDBJ whole genome shotgun (WGS) entry which is preliminary data.</text>
</comment>
<dbReference type="PANTHER" id="PTHR30629:SF2">
    <property type="entry name" value="PROPHAGE INTEGRASE INTS-RELATED"/>
    <property type="match status" value="1"/>
</dbReference>
<dbReference type="Gene3D" id="1.10.150.130">
    <property type="match status" value="1"/>
</dbReference>
<accession>A0A1Q8SUW5</accession>
<dbReference type="InterPro" id="IPR053876">
    <property type="entry name" value="Phage_int_M"/>
</dbReference>
<dbReference type="InterPro" id="IPR025166">
    <property type="entry name" value="Integrase_DNA_bind_dom"/>
</dbReference>
<keyword evidence="4" id="KW-0233">DNA recombination</keyword>
<feature type="domain" description="Tyr recombinase" evidence="5">
    <location>
        <begin position="208"/>
        <end position="382"/>
    </location>
</feature>
<evidence type="ECO:0000259" key="5">
    <source>
        <dbReference type="PROSITE" id="PS51898"/>
    </source>
</evidence>
<dbReference type="PROSITE" id="PS51898">
    <property type="entry name" value="TYR_RECOMBINASE"/>
    <property type="match status" value="1"/>
</dbReference>
<dbReference type="STRING" id="404433.BTW07_04185"/>
<dbReference type="Gene3D" id="3.30.160.390">
    <property type="entry name" value="Integrase, DNA-binding domain"/>
    <property type="match status" value="1"/>
</dbReference>
<dbReference type="GO" id="GO:0015074">
    <property type="term" value="P:DNA integration"/>
    <property type="evidence" value="ECO:0007669"/>
    <property type="project" value="UniProtKB-KW"/>
</dbReference>
<dbReference type="Pfam" id="PF13356">
    <property type="entry name" value="Arm-DNA-bind_3"/>
    <property type="match status" value="1"/>
</dbReference>
<evidence type="ECO:0000313" key="7">
    <source>
        <dbReference type="Proteomes" id="UP000186878"/>
    </source>
</evidence>
<dbReference type="EMBL" id="MSDO01000004">
    <property type="protein sequence ID" value="OLO05234.1"/>
    <property type="molecule type" value="Genomic_DNA"/>
</dbReference>
<evidence type="ECO:0000256" key="1">
    <source>
        <dbReference type="ARBA" id="ARBA00008857"/>
    </source>
</evidence>
<evidence type="ECO:0000256" key="3">
    <source>
        <dbReference type="ARBA" id="ARBA00023125"/>
    </source>
</evidence>
<evidence type="ECO:0000256" key="2">
    <source>
        <dbReference type="ARBA" id="ARBA00022908"/>
    </source>
</evidence>
<dbReference type="InterPro" id="IPR013762">
    <property type="entry name" value="Integrase-like_cat_sf"/>
</dbReference>
<keyword evidence="7" id="KW-1185">Reference proteome</keyword>
<dbReference type="GO" id="GO:0006310">
    <property type="term" value="P:DNA recombination"/>
    <property type="evidence" value="ECO:0007669"/>
    <property type="project" value="UniProtKB-KW"/>
</dbReference>
<keyword evidence="2" id="KW-0229">DNA integration</keyword>
<dbReference type="PANTHER" id="PTHR30629">
    <property type="entry name" value="PROPHAGE INTEGRASE"/>
    <property type="match status" value="1"/>
</dbReference>
<reference evidence="6 7" key="1">
    <citation type="submission" date="2016-12" db="EMBL/GenBank/DDBJ databases">
        <title>Draft genome sequences of strains Salinicola socius SMB35, Salinicola sp. MH3R3-1 and Chromohalobacter sp. SMB17 from the Verkhnekamsk potash mining region of Russia.</title>
        <authorList>
            <person name="Mavrodi D.V."/>
            <person name="Olsson B.E."/>
            <person name="Korsakova E.S."/>
            <person name="Pyankova A."/>
            <person name="Mavrodi O.V."/>
            <person name="Plotnikova E.G."/>
        </authorList>
    </citation>
    <scope>NUCLEOTIDE SEQUENCE [LARGE SCALE GENOMIC DNA]</scope>
    <source>
        <strain evidence="6 7">SMB35</strain>
    </source>
</reference>
<sequence length="414" mass="47524">MKRNQIKRRPLADTVLAKLEPESREYRESYGVDRLYFVVAPSGRKRWEARYKKPSTGRWAWMGLGGYPDTSAKRARAQAQHAAELLADGIDPVEHRKGGHEHPFREAAEAWYQDKVDRGRAEKTIKGMRYWLDNDSLPAFGDIAIHRVTRRDCAALQESIEKRGAFNTAEKSRTWLNQIFGRGIALGHTENNPASNLADVAAQAPKEERYPHLLEPELPEFLRGLSESPSKMIVKTAAWMVVRTASRPGMVRWVEWSELDGDVWRVPAEKMKMRRDHVVPLTRQVLESIEALRPLTGRSRYLFPGEGEKTPVISDMAINTCFSRIGYKGRMTGHGSRHTAKTLLSEHGWPTDWTEAMLAHTKKGLEGIYNQAEYLRHRQQMMQWYCDYLDALEQGITEEDRLAFRDRVKRQVGG</sequence>
<protein>
    <submittedName>
        <fullName evidence="6">Integrase</fullName>
    </submittedName>
</protein>
<dbReference type="InterPro" id="IPR011010">
    <property type="entry name" value="DNA_brk_join_enz"/>
</dbReference>
<dbReference type="Proteomes" id="UP000186878">
    <property type="component" value="Unassembled WGS sequence"/>
</dbReference>
<dbReference type="Pfam" id="PF00589">
    <property type="entry name" value="Phage_integrase"/>
    <property type="match status" value="1"/>
</dbReference>
<dbReference type="InterPro" id="IPR010998">
    <property type="entry name" value="Integrase_recombinase_N"/>
</dbReference>
<dbReference type="InterPro" id="IPR002104">
    <property type="entry name" value="Integrase_catalytic"/>
</dbReference>
<dbReference type="OrthoDB" id="9795573at2"/>
<organism evidence="6 7">
    <name type="scientific">Salinicola socius</name>
    <dbReference type="NCBI Taxonomy" id="404433"/>
    <lineage>
        <taxon>Bacteria</taxon>
        <taxon>Pseudomonadati</taxon>
        <taxon>Pseudomonadota</taxon>
        <taxon>Gammaproteobacteria</taxon>
        <taxon>Oceanospirillales</taxon>
        <taxon>Halomonadaceae</taxon>
        <taxon>Salinicola</taxon>
    </lineage>
</organism>
<dbReference type="AlphaFoldDB" id="A0A1Q8SUW5"/>
<dbReference type="CDD" id="cd00801">
    <property type="entry name" value="INT_P4_C"/>
    <property type="match status" value="1"/>
</dbReference>
<name>A0A1Q8SUW5_9GAMM</name>
<evidence type="ECO:0000313" key="6">
    <source>
        <dbReference type="EMBL" id="OLO05234.1"/>
    </source>
</evidence>
<dbReference type="Gene3D" id="1.10.443.10">
    <property type="entry name" value="Intergrase catalytic core"/>
    <property type="match status" value="1"/>
</dbReference>
<gene>
    <name evidence="6" type="ORF">BTW07_04185</name>
</gene>
<dbReference type="InterPro" id="IPR050808">
    <property type="entry name" value="Phage_Integrase"/>
</dbReference>
<comment type="similarity">
    <text evidence="1">Belongs to the 'phage' integrase family.</text>
</comment>